<dbReference type="EMBL" id="CP066775">
    <property type="protein sequence ID" value="QQL50618.1"/>
    <property type="molecule type" value="Genomic_DNA"/>
</dbReference>
<evidence type="ECO:0000313" key="1">
    <source>
        <dbReference type="EMBL" id="QQL50618.1"/>
    </source>
</evidence>
<keyword evidence="2" id="KW-1185">Reference proteome</keyword>
<proteinExistence type="predicted"/>
<name>A0A7T7JHJ4_9SPHI</name>
<reference evidence="1 2" key="1">
    <citation type="submission" date="2020-12" db="EMBL/GenBank/DDBJ databases">
        <title>HMF7856_wgs.fasta genome submission.</title>
        <authorList>
            <person name="Kang H."/>
            <person name="Kim H."/>
            <person name="Joh K."/>
        </authorList>
    </citation>
    <scope>NUCLEOTIDE SEQUENCE [LARGE SCALE GENOMIC DNA]</scope>
    <source>
        <strain evidence="1 2">HMF7856</strain>
    </source>
</reference>
<gene>
    <name evidence="1" type="ORF">GO620_003945</name>
</gene>
<dbReference type="AlphaFoldDB" id="A0A7T7JHJ4"/>
<evidence type="ECO:0008006" key="3">
    <source>
        <dbReference type="Google" id="ProtNLM"/>
    </source>
</evidence>
<organism evidence="1 2">
    <name type="scientific">Mucilaginibacter ginkgonis</name>
    <dbReference type="NCBI Taxonomy" id="2682091"/>
    <lineage>
        <taxon>Bacteria</taxon>
        <taxon>Pseudomonadati</taxon>
        <taxon>Bacteroidota</taxon>
        <taxon>Sphingobacteriia</taxon>
        <taxon>Sphingobacteriales</taxon>
        <taxon>Sphingobacteriaceae</taxon>
        <taxon>Mucilaginibacter</taxon>
    </lineage>
</organism>
<protein>
    <recommendedName>
        <fullName evidence="3">DUF3352 domain-containing protein</fullName>
    </recommendedName>
</protein>
<accession>A0A7T7JHJ4</accession>
<dbReference type="Proteomes" id="UP000429232">
    <property type="component" value="Chromosome"/>
</dbReference>
<sequence>MKHMLIAIALLIITAVVTIFYFRSISQANLKPADLLKHVPGDAALVLEYNNDDSFYEAFNDNNLFASILGPIKTREFALLKKALMQNAVFKSYFKNRPFYVSVHPLTGEQIDVLITTTAANPGKEKLYKNAAILNDPNFKANVSYPGYTKLLKLDIAGMGRSFFISESDDHVFSASFSLPLLRIAAEYDIKNQRNDFYQVPDQQHANAFGLLYINYAQLKPLVAQVFSGSNPELLKSFKSLAAQAALSFNYRKDALMFNGLTAIDAKKPASYLNLFAAQQPLDNSLKDIFPATTAYSTSFSVSDPQRFITDLAQWIGKSGLHKSSVELFEKIKAETGVNIDHEINKQLGAEFATLTTRFQERYAIVDVKNGAQILPPLINISTMRDDGIGQFNYEKIPFFLFGDAFSNFNKPYFTIVNNYLILANTPGELHSFIESYNNQKFLSKTETFNSFDNLLSEKSNVSFYLNFKNASHVFQRDMKPGFYSAYNNAEPGLKNFYGLSFQLSASDNNFYTNLCLYQPVSDTSSVKNNN</sequence>
<dbReference type="RefSeq" id="WP_198173603.1">
    <property type="nucleotide sequence ID" value="NZ_CP066775.1"/>
</dbReference>
<evidence type="ECO:0000313" key="2">
    <source>
        <dbReference type="Proteomes" id="UP000429232"/>
    </source>
</evidence>
<dbReference type="KEGG" id="mgik:GO620_003945"/>